<dbReference type="GeneID" id="94833558"/>
<reference evidence="1" key="1">
    <citation type="submission" date="2016-10" db="EMBL/GenBank/DDBJ databases">
        <authorList>
            <person name="Benchimol M."/>
            <person name="Almeida L.G."/>
            <person name="Vasconcelos A.T."/>
            <person name="Perreira-Neves A."/>
            <person name="Rosa I.A."/>
            <person name="Tasca T."/>
            <person name="Bogo M.R."/>
            <person name="de Souza W."/>
        </authorList>
    </citation>
    <scope>NUCLEOTIDE SEQUENCE [LARGE SCALE GENOMIC DNA]</scope>
    <source>
        <strain evidence="1">K</strain>
    </source>
</reference>
<dbReference type="Proteomes" id="UP000179807">
    <property type="component" value="Unassembled WGS sequence"/>
</dbReference>
<proteinExistence type="predicted"/>
<name>A0A1J4KQH4_9EUKA</name>
<evidence type="ECO:0000313" key="1">
    <source>
        <dbReference type="EMBL" id="OHT13491.1"/>
    </source>
</evidence>
<organism evidence="1 2">
    <name type="scientific">Tritrichomonas foetus</name>
    <dbReference type="NCBI Taxonomy" id="1144522"/>
    <lineage>
        <taxon>Eukaryota</taxon>
        <taxon>Metamonada</taxon>
        <taxon>Parabasalia</taxon>
        <taxon>Tritrichomonadida</taxon>
        <taxon>Tritrichomonadidae</taxon>
        <taxon>Tritrichomonas</taxon>
    </lineage>
</organism>
<sequence length="233" mass="26836">MSKKFTRGTLKLQMISLKSNKDLFVAVENEEIKGFHKKKGTDGLMRMRNELEKTLKIPKRKECKAKRNIRCDSSYRQEGFSTKDNTFNDFDKKPEIQIINNSMQIKDTKDGILSSNTQNIFSESGNRTFYQEKADLFFSPNLSFNNYLNNQKIGDSTVQNSNGEINCFNLTNNVNHINQNKEIEIGNKTENESENIMIGVPNNDGILFLDLLDSPIADCSTNFEFYDSLGYWF</sequence>
<dbReference type="VEuPathDB" id="TrichDB:TRFO_16227"/>
<comment type="caution">
    <text evidence="1">The sequence shown here is derived from an EMBL/GenBank/DDBJ whole genome shotgun (WGS) entry which is preliminary data.</text>
</comment>
<dbReference type="EMBL" id="MLAK01000510">
    <property type="protein sequence ID" value="OHT13491.1"/>
    <property type="molecule type" value="Genomic_DNA"/>
</dbReference>
<gene>
    <name evidence="1" type="ORF">TRFO_16227</name>
</gene>
<accession>A0A1J4KQH4</accession>
<protein>
    <submittedName>
        <fullName evidence="1">Uncharacterized protein</fullName>
    </submittedName>
</protein>
<evidence type="ECO:0000313" key="2">
    <source>
        <dbReference type="Proteomes" id="UP000179807"/>
    </source>
</evidence>
<keyword evidence="2" id="KW-1185">Reference proteome</keyword>
<dbReference type="RefSeq" id="XP_068366627.1">
    <property type="nucleotide sequence ID" value="XM_068498854.1"/>
</dbReference>
<dbReference type="AlphaFoldDB" id="A0A1J4KQH4"/>